<gene>
    <name evidence="2" type="ORF">SNR37_002083</name>
</gene>
<dbReference type="Proteomes" id="UP001310248">
    <property type="component" value="Unassembled WGS sequence"/>
</dbReference>
<reference evidence="2 3" key="2">
    <citation type="submission" date="2023-12" db="EMBL/GenBank/DDBJ databases">
        <authorList>
            <consortium name="Cladostephus spongiosus"/>
            <person name="Lorente B."/>
            <person name="Cabral C."/>
            <person name="Frias J."/>
            <person name="Faria J."/>
            <person name="Toubarro D."/>
        </authorList>
    </citation>
    <scope>NUCLEOTIDE SEQUENCE [LARGE SCALE GENOMIC DNA]</scope>
    <source>
        <strain evidence="2 3">ZMCS4</strain>
    </source>
</reference>
<feature type="transmembrane region" description="Helical" evidence="1">
    <location>
        <begin position="295"/>
        <end position="317"/>
    </location>
</feature>
<evidence type="ECO:0000256" key="1">
    <source>
        <dbReference type="SAM" id="Phobius"/>
    </source>
</evidence>
<evidence type="ECO:0000313" key="3">
    <source>
        <dbReference type="Proteomes" id="UP001310248"/>
    </source>
</evidence>
<feature type="transmembrane region" description="Helical" evidence="1">
    <location>
        <begin position="356"/>
        <end position="375"/>
    </location>
</feature>
<accession>A0ABU7FZT6</accession>
<proteinExistence type="predicted"/>
<keyword evidence="3" id="KW-1185">Reference proteome</keyword>
<keyword evidence="1" id="KW-0812">Transmembrane</keyword>
<keyword evidence="1" id="KW-0472">Membrane</keyword>
<reference evidence="3" key="1">
    <citation type="submission" date="2023-07" db="EMBL/GenBank/DDBJ databases">
        <title>Draft genome sequence of Agarivorans aestuarii strain ZMCS4, a CAZymes producing bacteria isolated from the marine brown algae Clodostephus spongiosus.</title>
        <authorList>
            <person name="Lorente B."/>
            <person name="Cabral C."/>
            <person name="Frias J."/>
            <person name="Faria J."/>
            <person name="Toubarro D."/>
        </authorList>
    </citation>
    <scope>NUCLEOTIDE SEQUENCE [LARGE SCALE GENOMIC DNA]</scope>
    <source>
        <strain evidence="3">ZMCS4</strain>
    </source>
</reference>
<feature type="transmembrane region" description="Helical" evidence="1">
    <location>
        <begin position="117"/>
        <end position="136"/>
    </location>
</feature>
<feature type="transmembrane region" description="Helical" evidence="1">
    <location>
        <begin position="20"/>
        <end position="40"/>
    </location>
</feature>
<feature type="transmembrane region" description="Helical" evidence="1">
    <location>
        <begin position="175"/>
        <end position="193"/>
    </location>
</feature>
<feature type="transmembrane region" description="Helical" evidence="1">
    <location>
        <begin position="46"/>
        <end position="64"/>
    </location>
</feature>
<protein>
    <recommendedName>
        <fullName evidence="4">Polysaccharide biosynthesis protein</fullName>
    </recommendedName>
</protein>
<feature type="transmembrane region" description="Helical" evidence="1">
    <location>
        <begin position="323"/>
        <end position="344"/>
    </location>
</feature>
<organism evidence="2 3">
    <name type="scientific">Agarivorans aestuarii</name>
    <dbReference type="NCBI Taxonomy" id="1563703"/>
    <lineage>
        <taxon>Bacteria</taxon>
        <taxon>Pseudomonadati</taxon>
        <taxon>Pseudomonadota</taxon>
        <taxon>Gammaproteobacteria</taxon>
        <taxon>Alteromonadales</taxon>
        <taxon>Alteromonadaceae</taxon>
        <taxon>Agarivorans</taxon>
    </lineage>
</organism>
<evidence type="ECO:0000313" key="2">
    <source>
        <dbReference type="EMBL" id="MEE1672673.1"/>
    </source>
</evidence>
<comment type="caution">
    <text evidence="2">The sequence shown here is derived from an EMBL/GenBank/DDBJ whole genome shotgun (WGS) entry which is preliminary data.</text>
</comment>
<evidence type="ECO:0008006" key="4">
    <source>
        <dbReference type="Google" id="ProtNLM"/>
    </source>
</evidence>
<feature type="transmembrane region" description="Helical" evidence="1">
    <location>
        <begin position="223"/>
        <end position="246"/>
    </location>
</feature>
<feature type="transmembrane region" description="Helical" evidence="1">
    <location>
        <begin position="148"/>
        <end position="169"/>
    </location>
</feature>
<feature type="transmembrane region" description="Helical" evidence="1">
    <location>
        <begin position="93"/>
        <end position="111"/>
    </location>
</feature>
<dbReference type="RefSeq" id="WP_329774116.1">
    <property type="nucleotide sequence ID" value="NZ_JAYDYW010000004.1"/>
</dbReference>
<dbReference type="EMBL" id="JAYDYW010000004">
    <property type="protein sequence ID" value="MEE1672673.1"/>
    <property type="molecule type" value="Genomic_DNA"/>
</dbReference>
<feature type="transmembrane region" description="Helical" evidence="1">
    <location>
        <begin position="252"/>
        <end position="269"/>
    </location>
</feature>
<name>A0ABU7FZT6_9ALTE</name>
<keyword evidence="1" id="KW-1133">Transmembrane helix</keyword>
<sequence>MSGLKRIESLVKRFGSITLLRAFSATGLILFSSVITWLYGMDSFGQVSFAISIANLILVIGRYGSEYSFFGRYFDLSSQGENDKAARVLFEKCRLSLILSLSLAVVVVPLSFSSVEIIVFCFLYIVGFAIIQMVSLSHRVIKEFYRSYLFEAGVFFVFSSLIFLLLALSGNTSDVFVVLSACLLAYFCLFSLFGNKKLLQGFKLSGESDGTKLSQSLKQDSKFLAFTLSEYVLFWGIILISGYTLSEYDTGVIAWGGRIFQLFVFILAIRNSVQVPEILASSDIKQSYLKVRKDGVALSVAGLVASSLVVTVVYFVADLDPSTLLIWSLFALAACVRLYFGPVYHIFVKFSADKQVYTNCALTVFVCVLCSGLALSLSTGALGLAACYLLTWLVSLIYADSQSLGGQYGRV</sequence>